<keyword evidence="3" id="KW-1185">Reference proteome</keyword>
<feature type="compositionally biased region" description="Basic residues" evidence="1">
    <location>
        <begin position="47"/>
        <end position="63"/>
    </location>
</feature>
<evidence type="ECO:0000313" key="3">
    <source>
        <dbReference type="Proteomes" id="UP001266305"/>
    </source>
</evidence>
<feature type="compositionally biased region" description="Basic and acidic residues" evidence="1">
    <location>
        <begin position="76"/>
        <end position="95"/>
    </location>
</feature>
<accession>A0ABQ9UVJ4</accession>
<protein>
    <submittedName>
        <fullName evidence="2">Uncharacterized protein</fullName>
    </submittedName>
</protein>
<reference evidence="2 3" key="1">
    <citation type="submission" date="2023-05" db="EMBL/GenBank/DDBJ databases">
        <title>B98-5 Cell Line De Novo Hybrid Assembly: An Optical Mapping Approach.</title>
        <authorList>
            <person name="Kananen K."/>
            <person name="Auerbach J.A."/>
            <person name="Kautto E."/>
            <person name="Blachly J.S."/>
        </authorList>
    </citation>
    <scope>NUCLEOTIDE SEQUENCE [LARGE SCALE GENOMIC DNA]</scope>
    <source>
        <strain evidence="2">B95-8</strain>
        <tissue evidence="2">Cell line</tissue>
    </source>
</reference>
<comment type="caution">
    <text evidence="2">The sequence shown here is derived from an EMBL/GenBank/DDBJ whole genome shotgun (WGS) entry which is preliminary data.</text>
</comment>
<gene>
    <name evidence="2" type="ORF">P7K49_021615</name>
</gene>
<dbReference type="EMBL" id="JASSZA010000010">
    <property type="protein sequence ID" value="KAK2100267.1"/>
    <property type="molecule type" value="Genomic_DNA"/>
</dbReference>
<name>A0ABQ9UVJ4_SAGOE</name>
<evidence type="ECO:0000313" key="2">
    <source>
        <dbReference type="EMBL" id="KAK2100267.1"/>
    </source>
</evidence>
<sequence length="121" mass="13452">MLLPFTRRAAGCGALSGPPELSTAEGASPRRLPCSSQPVPHQDPKLLLRRHRMDLGAPHRKPPGRACQAPQQQRCQDGHDGTEYTTDSHRPEPKVRKSKWLRQPEVPDLGRPGNNGRKSRQ</sequence>
<feature type="compositionally biased region" description="Low complexity" evidence="1">
    <location>
        <begin position="64"/>
        <end position="75"/>
    </location>
</feature>
<dbReference type="Proteomes" id="UP001266305">
    <property type="component" value="Unassembled WGS sequence"/>
</dbReference>
<proteinExistence type="predicted"/>
<evidence type="ECO:0000256" key="1">
    <source>
        <dbReference type="SAM" id="MobiDB-lite"/>
    </source>
</evidence>
<feature type="region of interest" description="Disordered" evidence="1">
    <location>
        <begin position="1"/>
        <end position="121"/>
    </location>
</feature>
<organism evidence="2 3">
    <name type="scientific">Saguinus oedipus</name>
    <name type="common">Cotton-top tamarin</name>
    <name type="synonym">Oedipomidas oedipus</name>
    <dbReference type="NCBI Taxonomy" id="9490"/>
    <lineage>
        <taxon>Eukaryota</taxon>
        <taxon>Metazoa</taxon>
        <taxon>Chordata</taxon>
        <taxon>Craniata</taxon>
        <taxon>Vertebrata</taxon>
        <taxon>Euteleostomi</taxon>
        <taxon>Mammalia</taxon>
        <taxon>Eutheria</taxon>
        <taxon>Euarchontoglires</taxon>
        <taxon>Primates</taxon>
        <taxon>Haplorrhini</taxon>
        <taxon>Platyrrhini</taxon>
        <taxon>Cebidae</taxon>
        <taxon>Callitrichinae</taxon>
        <taxon>Saguinus</taxon>
    </lineage>
</organism>